<dbReference type="KEGG" id="psi:S70_04975"/>
<dbReference type="Gene3D" id="3.40.1260.10">
    <property type="entry name" value="DsrEFH-like"/>
    <property type="match status" value="1"/>
</dbReference>
<evidence type="ECO:0000256" key="3">
    <source>
        <dbReference type="ARBA" id="ARBA00073493"/>
    </source>
</evidence>
<dbReference type="InterPro" id="IPR003787">
    <property type="entry name" value="Sulphur_relay_DsrE/F-like"/>
</dbReference>
<evidence type="ECO:0000313" key="4">
    <source>
        <dbReference type="EMBL" id="AFH92875.1"/>
    </source>
</evidence>
<dbReference type="FunFam" id="3.40.1260.10:FF:000003">
    <property type="entry name" value="DsrE/DsrF-like family protein"/>
    <property type="match status" value="1"/>
</dbReference>
<accession>A0A140NIC6</accession>
<dbReference type="HOGENOM" id="CLU_151801_2_0_6"/>
<protein>
    <recommendedName>
        <fullName evidence="3">Protein YchN</fullName>
    </recommendedName>
</protein>
<organism evidence="4 5">
    <name type="scientific">Providencia stuartii (strain MRSN 2154)</name>
    <dbReference type="NCBI Taxonomy" id="1157951"/>
    <lineage>
        <taxon>Bacteria</taxon>
        <taxon>Pseudomonadati</taxon>
        <taxon>Pseudomonadota</taxon>
        <taxon>Gammaproteobacteria</taxon>
        <taxon>Enterobacterales</taxon>
        <taxon>Morganellaceae</taxon>
        <taxon>Providencia</taxon>
    </lineage>
</organism>
<proteinExistence type="predicted"/>
<dbReference type="RefSeq" id="WP_004922455.1">
    <property type="nucleotide sequence ID" value="NC_017731.1"/>
</dbReference>
<dbReference type="SUPFAM" id="SSF75169">
    <property type="entry name" value="DsrEFH-like"/>
    <property type="match status" value="1"/>
</dbReference>
<dbReference type="GeneID" id="93518338"/>
<dbReference type="PATRIC" id="fig|1157951.4.peg.986"/>
<dbReference type="InterPro" id="IPR027396">
    <property type="entry name" value="DsrEFH-like"/>
</dbReference>
<dbReference type="EMBL" id="CP003488">
    <property type="protein sequence ID" value="AFH92875.1"/>
    <property type="molecule type" value="Genomic_DNA"/>
</dbReference>
<dbReference type="GO" id="GO:0005829">
    <property type="term" value="C:cytosol"/>
    <property type="evidence" value="ECO:0007669"/>
    <property type="project" value="TreeGrafter"/>
</dbReference>
<dbReference type="OrthoDB" id="9807918at2"/>
<dbReference type="AlphaFoldDB" id="A0A140NIC6"/>
<comment type="subunit">
    <text evidence="2">Homohexamer. The hexamer is formed by a dimer of trimers.</text>
</comment>
<reference evidence="4 5" key="1">
    <citation type="journal article" date="2012" name="J. Bacteriol.">
        <title>Complete Genome Sequence of Providencia stuartii Clinical Isolate MRSN 2154.</title>
        <authorList>
            <person name="Clifford R.J."/>
            <person name="Hang J."/>
            <person name="Riley M.C."/>
            <person name="Onmus-Leone F."/>
            <person name="Kuschner R.A."/>
            <person name="Lesho E.P."/>
            <person name="Waterman P.E."/>
        </authorList>
    </citation>
    <scope>NUCLEOTIDE SEQUENCE [LARGE SCALE GENOMIC DNA]</scope>
    <source>
        <strain evidence="4 5">MRSN 2154</strain>
    </source>
</reference>
<dbReference type="Pfam" id="PF02635">
    <property type="entry name" value="DsrE"/>
    <property type="match status" value="1"/>
</dbReference>
<evidence type="ECO:0000256" key="2">
    <source>
        <dbReference type="ARBA" id="ARBA00066215"/>
    </source>
</evidence>
<evidence type="ECO:0000313" key="5">
    <source>
        <dbReference type="Proteomes" id="UP000005012"/>
    </source>
</evidence>
<evidence type="ECO:0000256" key="1">
    <source>
        <dbReference type="ARBA" id="ARBA00060967"/>
    </source>
</evidence>
<dbReference type="PANTHER" id="PTHR34874">
    <property type="entry name" value="PROTEIN YCHN"/>
    <property type="match status" value="1"/>
</dbReference>
<sequence>MSSILIIANGAPYGNETLFNSLRLAITLKEQHPQTELKVFLMSDAVTAGLKGQKPKEGYNIQQMLEILTAQQVAVKLCKTCTDARGVSELPLADGVEIGTLVELAAWTLEADKVLTF</sequence>
<comment type="similarity">
    <text evidence="1">To M.jannaschii MJ0989.</text>
</comment>
<gene>
    <name evidence="4" type="ordered locus">S70_04975</name>
</gene>
<dbReference type="PANTHER" id="PTHR34874:SF1">
    <property type="entry name" value="PROTEIN YCHN"/>
    <property type="match status" value="1"/>
</dbReference>
<dbReference type="Proteomes" id="UP000005012">
    <property type="component" value="Chromosome"/>
</dbReference>
<reference evidence="5" key="2">
    <citation type="submission" date="2012-04" db="EMBL/GenBank/DDBJ databases">
        <title>Complete genome sequence of Providencia stuartii clinical isolate MRSN 2154.</title>
        <authorList>
            <person name="Clifford R.J."/>
            <person name="Hang J."/>
            <person name="Riley M.C."/>
            <person name="Onmus-Leone F."/>
            <person name="Kuschner R.A."/>
            <person name="Lesho E.P."/>
            <person name="Waterman P.E."/>
        </authorList>
    </citation>
    <scope>NUCLEOTIDE SEQUENCE [LARGE SCALE GENOMIC DNA]</scope>
    <source>
        <strain evidence="5">MRSN 2154</strain>
    </source>
</reference>
<name>A0A140NIC6_PROSM</name>